<accession>A0A4R6IEH7</accession>
<dbReference type="Pfam" id="PF20420">
    <property type="entry name" value="DUF6702"/>
    <property type="match status" value="1"/>
</dbReference>
<evidence type="ECO:0000313" key="2">
    <source>
        <dbReference type="Proteomes" id="UP000295499"/>
    </source>
</evidence>
<gene>
    <name evidence="1" type="ORF">CLV32_3905</name>
</gene>
<protein>
    <submittedName>
        <fullName evidence="1">Uncharacterized protein</fullName>
    </submittedName>
</protein>
<sequence length="174" mass="19804">MMAIFKKTILICYLICGILIPEGVKAEKKHPFHLSSTEVEYNAKSLTLEVSCRIFTDDFETVLAKNFRQKVDLSAATQHKAMEELVKKYVLTNLAFQGNGKALALTYVGFERDNEAIVVYVETEPVKSLKKLETTNTILYDLFDDQTNIVHFTVGGNRKSAKLDYPNRRLNTDF</sequence>
<dbReference type="Proteomes" id="UP000295499">
    <property type="component" value="Unassembled WGS sequence"/>
</dbReference>
<keyword evidence="2" id="KW-1185">Reference proteome</keyword>
<dbReference type="AlphaFoldDB" id="A0A4R6IEH7"/>
<dbReference type="RefSeq" id="WP_133558490.1">
    <property type="nucleotide sequence ID" value="NZ_SNWM01000005.1"/>
</dbReference>
<dbReference type="OrthoDB" id="5735516at2"/>
<proteinExistence type="predicted"/>
<comment type="caution">
    <text evidence="1">The sequence shown here is derived from an EMBL/GenBank/DDBJ whole genome shotgun (WGS) entry which is preliminary data.</text>
</comment>
<dbReference type="EMBL" id="SNWM01000005">
    <property type="protein sequence ID" value="TDO20146.1"/>
    <property type="molecule type" value="Genomic_DNA"/>
</dbReference>
<reference evidence="1 2" key="1">
    <citation type="submission" date="2019-03" db="EMBL/GenBank/DDBJ databases">
        <title>Genomic Encyclopedia of Archaeal and Bacterial Type Strains, Phase II (KMG-II): from individual species to whole genera.</title>
        <authorList>
            <person name="Goeker M."/>
        </authorList>
    </citation>
    <scope>NUCLEOTIDE SEQUENCE [LARGE SCALE GENOMIC DNA]</scope>
    <source>
        <strain evidence="1 2">DSM 19034</strain>
    </source>
</reference>
<evidence type="ECO:0000313" key="1">
    <source>
        <dbReference type="EMBL" id="TDO20146.1"/>
    </source>
</evidence>
<organism evidence="1 2">
    <name type="scientific">Pedobacter duraquae</name>
    <dbReference type="NCBI Taxonomy" id="425511"/>
    <lineage>
        <taxon>Bacteria</taxon>
        <taxon>Pseudomonadati</taxon>
        <taxon>Bacteroidota</taxon>
        <taxon>Sphingobacteriia</taxon>
        <taxon>Sphingobacteriales</taxon>
        <taxon>Sphingobacteriaceae</taxon>
        <taxon>Pedobacter</taxon>
    </lineage>
</organism>
<dbReference type="InterPro" id="IPR046525">
    <property type="entry name" value="DUF6702"/>
</dbReference>
<name>A0A4R6IEH7_9SPHI</name>